<reference evidence="1" key="1">
    <citation type="journal article" date="2023" name="G3 (Bethesda)">
        <title>A reference genome for the long-term kleptoplast-retaining sea slug Elysia crispata morphotype clarki.</title>
        <authorList>
            <person name="Eastman K.E."/>
            <person name="Pendleton A.L."/>
            <person name="Shaikh M.A."/>
            <person name="Suttiyut T."/>
            <person name="Ogas R."/>
            <person name="Tomko P."/>
            <person name="Gavelis G."/>
            <person name="Widhalm J.R."/>
            <person name="Wisecaver J.H."/>
        </authorList>
    </citation>
    <scope>NUCLEOTIDE SEQUENCE</scope>
    <source>
        <strain evidence="1">ECLA1</strain>
    </source>
</reference>
<evidence type="ECO:0000313" key="1">
    <source>
        <dbReference type="EMBL" id="KAK3700629.1"/>
    </source>
</evidence>
<gene>
    <name evidence="1" type="ORF">RRG08_032429</name>
</gene>
<sequence>MILGPINGSKAFAAHPTRTDPGQWIPPVRARPIEEGAIAVKIGHSPPELNLTQFKVMLVKRSSDEYSAFRTTFYTEPIVCDAQLRILNSVVKYAGNNLIVSNLPKVDQGLM</sequence>
<comment type="caution">
    <text evidence="1">The sequence shown here is derived from an EMBL/GenBank/DDBJ whole genome shotgun (WGS) entry which is preliminary data.</text>
</comment>
<name>A0AAE0XNW0_9GAST</name>
<dbReference type="AlphaFoldDB" id="A0AAE0XNW0"/>
<evidence type="ECO:0000313" key="2">
    <source>
        <dbReference type="Proteomes" id="UP001283361"/>
    </source>
</evidence>
<accession>A0AAE0XNW0</accession>
<proteinExistence type="predicted"/>
<dbReference type="Proteomes" id="UP001283361">
    <property type="component" value="Unassembled WGS sequence"/>
</dbReference>
<keyword evidence="2" id="KW-1185">Reference proteome</keyword>
<organism evidence="1 2">
    <name type="scientific">Elysia crispata</name>
    <name type="common">lettuce slug</name>
    <dbReference type="NCBI Taxonomy" id="231223"/>
    <lineage>
        <taxon>Eukaryota</taxon>
        <taxon>Metazoa</taxon>
        <taxon>Spiralia</taxon>
        <taxon>Lophotrochozoa</taxon>
        <taxon>Mollusca</taxon>
        <taxon>Gastropoda</taxon>
        <taxon>Heterobranchia</taxon>
        <taxon>Euthyneura</taxon>
        <taxon>Panpulmonata</taxon>
        <taxon>Sacoglossa</taxon>
        <taxon>Placobranchoidea</taxon>
        <taxon>Plakobranchidae</taxon>
        <taxon>Elysia</taxon>
    </lineage>
</organism>
<protein>
    <submittedName>
        <fullName evidence="1">Uncharacterized protein</fullName>
    </submittedName>
</protein>
<dbReference type="EMBL" id="JAWDGP010007907">
    <property type="protein sequence ID" value="KAK3700629.1"/>
    <property type="molecule type" value="Genomic_DNA"/>
</dbReference>